<dbReference type="Proteomes" id="UP000663838">
    <property type="component" value="Unassembled WGS sequence"/>
</dbReference>
<dbReference type="Proteomes" id="UP000663862">
    <property type="component" value="Unassembled WGS sequence"/>
</dbReference>
<name>A0A820RJE5_9BILA</name>
<dbReference type="EMBL" id="CAJOBS010005122">
    <property type="protein sequence ID" value="CAF4894196.1"/>
    <property type="molecule type" value="Genomic_DNA"/>
</dbReference>
<gene>
    <name evidence="2" type="ORF">HFQ381_LOCUS23236</name>
    <name evidence="3" type="ORF">TOA249_LOCUS30230</name>
    <name evidence="1" type="ORF">TSG867_LOCUS9525</name>
</gene>
<evidence type="ECO:0000313" key="1">
    <source>
        <dbReference type="EMBL" id="CAF4350780.1"/>
    </source>
</evidence>
<accession>A0A820RJE5</accession>
<organism evidence="2 4">
    <name type="scientific">Rotaria socialis</name>
    <dbReference type="NCBI Taxonomy" id="392032"/>
    <lineage>
        <taxon>Eukaryota</taxon>
        <taxon>Metazoa</taxon>
        <taxon>Spiralia</taxon>
        <taxon>Gnathifera</taxon>
        <taxon>Rotifera</taxon>
        <taxon>Eurotatoria</taxon>
        <taxon>Bdelloidea</taxon>
        <taxon>Philodinida</taxon>
        <taxon>Philodinidae</taxon>
        <taxon>Rotaria</taxon>
    </lineage>
</organism>
<dbReference type="Proteomes" id="UP000663851">
    <property type="component" value="Unassembled WGS sequence"/>
</dbReference>
<evidence type="ECO:0000313" key="2">
    <source>
        <dbReference type="EMBL" id="CAF4442407.1"/>
    </source>
</evidence>
<reference evidence="2" key="1">
    <citation type="submission" date="2021-02" db="EMBL/GenBank/DDBJ databases">
        <authorList>
            <person name="Nowell W R."/>
        </authorList>
    </citation>
    <scope>NUCLEOTIDE SEQUENCE</scope>
</reference>
<protein>
    <submittedName>
        <fullName evidence="2">Uncharacterized protein</fullName>
    </submittedName>
</protein>
<evidence type="ECO:0000313" key="4">
    <source>
        <dbReference type="Proteomes" id="UP000663851"/>
    </source>
</evidence>
<comment type="caution">
    <text evidence="2">The sequence shown here is derived from an EMBL/GenBank/DDBJ whole genome shotgun (WGS) entry which is preliminary data.</text>
</comment>
<proteinExistence type="predicted"/>
<dbReference type="EMBL" id="CAJOBQ010000419">
    <property type="protein sequence ID" value="CAF4350780.1"/>
    <property type="molecule type" value="Genomic_DNA"/>
</dbReference>
<dbReference type="AlphaFoldDB" id="A0A820RJE5"/>
<evidence type="ECO:0000313" key="3">
    <source>
        <dbReference type="EMBL" id="CAF4894196.1"/>
    </source>
</evidence>
<dbReference type="EMBL" id="CAJOBO010002285">
    <property type="protein sequence ID" value="CAF4442407.1"/>
    <property type="molecule type" value="Genomic_DNA"/>
</dbReference>
<sequence length="267" mass="30778">MLLSNILYSGDDHQATTSTDALYSPTNDELQIDIMTLYGLIIGSHQVSMKGLSLVEHLVSKIWEYWDRYWVQDNTVILYLNFQDLLTYLYLVSWPRSCLQDVCLGPMALKFFLHKIIKTADSLILLDSFQKQLMMACLKHGQYSLSSNARCEYVQIIMGICNELESDSALGVLDLLKRAIEHILNLPNNQNSNVKLIAIRQHIILGRRKRSVNGRIRYKYGTKKSQVNIQMNAEQSSDVFSMVEQLEQENFSNDSIDHLSKKIFNQY</sequence>